<name>A0AAN8MJ63_9TELE</name>
<accession>A0AAN8MJ63</accession>
<comment type="caution">
    <text evidence="1">The sequence shown here is derived from an EMBL/GenBank/DDBJ whole genome shotgun (WGS) entry which is preliminary data.</text>
</comment>
<keyword evidence="2" id="KW-1185">Reference proteome</keyword>
<organism evidence="1 2">
    <name type="scientific">Coregonus suidteri</name>
    <dbReference type="NCBI Taxonomy" id="861788"/>
    <lineage>
        <taxon>Eukaryota</taxon>
        <taxon>Metazoa</taxon>
        <taxon>Chordata</taxon>
        <taxon>Craniata</taxon>
        <taxon>Vertebrata</taxon>
        <taxon>Euteleostomi</taxon>
        <taxon>Actinopterygii</taxon>
        <taxon>Neopterygii</taxon>
        <taxon>Teleostei</taxon>
        <taxon>Protacanthopterygii</taxon>
        <taxon>Salmoniformes</taxon>
        <taxon>Salmonidae</taxon>
        <taxon>Coregoninae</taxon>
        <taxon>Coregonus</taxon>
    </lineage>
</organism>
<protein>
    <submittedName>
        <fullName evidence="1">Uncharacterized protein</fullName>
    </submittedName>
</protein>
<proteinExistence type="predicted"/>
<reference evidence="1 2" key="1">
    <citation type="submission" date="2021-04" db="EMBL/GenBank/DDBJ databases">
        <authorList>
            <person name="De Guttry C."/>
            <person name="Zahm M."/>
            <person name="Klopp C."/>
            <person name="Cabau C."/>
            <person name="Louis A."/>
            <person name="Berthelot C."/>
            <person name="Parey E."/>
            <person name="Roest Crollius H."/>
            <person name="Montfort J."/>
            <person name="Robinson-Rechavi M."/>
            <person name="Bucao C."/>
            <person name="Bouchez O."/>
            <person name="Gislard M."/>
            <person name="Lluch J."/>
            <person name="Milhes M."/>
            <person name="Lampietro C."/>
            <person name="Lopez Roques C."/>
            <person name="Donnadieu C."/>
            <person name="Braasch I."/>
            <person name="Desvignes T."/>
            <person name="Postlethwait J."/>
            <person name="Bobe J."/>
            <person name="Wedekind C."/>
            <person name="Guiguen Y."/>
        </authorList>
    </citation>
    <scope>NUCLEOTIDE SEQUENCE [LARGE SCALE GENOMIC DNA]</scope>
    <source>
        <strain evidence="1">Cs_M1</strain>
        <tissue evidence="1">Blood</tissue>
    </source>
</reference>
<dbReference type="AlphaFoldDB" id="A0AAN8MJ63"/>
<sequence length="22" mass="2662">MENLCHQAPFEVWREEKITEDG</sequence>
<dbReference type="EMBL" id="JAGTTL010000001">
    <property type="protein sequence ID" value="KAK6328046.1"/>
    <property type="molecule type" value="Genomic_DNA"/>
</dbReference>
<gene>
    <name evidence="1" type="ORF">J4Q44_G00000240</name>
</gene>
<evidence type="ECO:0000313" key="2">
    <source>
        <dbReference type="Proteomes" id="UP001356427"/>
    </source>
</evidence>
<dbReference type="Proteomes" id="UP001356427">
    <property type="component" value="Unassembled WGS sequence"/>
</dbReference>
<evidence type="ECO:0000313" key="1">
    <source>
        <dbReference type="EMBL" id="KAK6328046.1"/>
    </source>
</evidence>